<gene>
    <name evidence="1" type="ORF">F2Q68_00035143</name>
</gene>
<evidence type="ECO:0000313" key="1">
    <source>
        <dbReference type="EMBL" id="KAF2550878.1"/>
    </source>
</evidence>
<name>A0A3N6QZF1_BRACR</name>
<reference evidence="1" key="1">
    <citation type="submission" date="2019-12" db="EMBL/GenBank/DDBJ databases">
        <title>Genome sequencing and annotation of Brassica cretica.</title>
        <authorList>
            <person name="Studholme D.J."/>
            <person name="Sarris P.F."/>
        </authorList>
    </citation>
    <scope>NUCLEOTIDE SEQUENCE</scope>
    <source>
        <strain evidence="1">PFS-001/15</strain>
        <tissue evidence="1">Leaf</tissue>
    </source>
</reference>
<organism evidence="1 2">
    <name type="scientific">Brassica cretica</name>
    <name type="common">Mustard</name>
    <dbReference type="NCBI Taxonomy" id="69181"/>
    <lineage>
        <taxon>Eukaryota</taxon>
        <taxon>Viridiplantae</taxon>
        <taxon>Streptophyta</taxon>
        <taxon>Embryophyta</taxon>
        <taxon>Tracheophyta</taxon>
        <taxon>Spermatophyta</taxon>
        <taxon>Magnoliopsida</taxon>
        <taxon>eudicotyledons</taxon>
        <taxon>Gunneridae</taxon>
        <taxon>Pentapetalae</taxon>
        <taxon>rosids</taxon>
        <taxon>malvids</taxon>
        <taxon>Brassicales</taxon>
        <taxon>Brassicaceae</taxon>
        <taxon>Brassiceae</taxon>
        <taxon>Brassica</taxon>
    </lineage>
</organism>
<sequence length="53" mass="6309">MAVWLDFGMVKGSEMASWFDIRMGEKERMSLFDLCTMRMRGYELVIKRLDNIT</sequence>
<evidence type="ECO:0000313" key="2">
    <source>
        <dbReference type="Proteomes" id="UP000712281"/>
    </source>
</evidence>
<dbReference type="Proteomes" id="UP000712281">
    <property type="component" value="Unassembled WGS sequence"/>
</dbReference>
<dbReference type="EMBL" id="QGKW02001988">
    <property type="protein sequence ID" value="KAF2550878.1"/>
    <property type="molecule type" value="Genomic_DNA"/>
</dbReference>
<accession>A0A3N6QZF1</accession>
<comment type="caution">
    <text evidence="1">The sequence shown here is derived from an EMBL/GenBank/DDBJ whole genome shotgun (WGS) entry which is preliminary data.</text>
</comment>
<dbReference type="AlphaFoldDB" id="A0A3N6QZF1"/>
<protein>
    <submittedName>
        <fullName evidence="1">Uncharacterized protein</fullName>
    </submittedName>
</protein>
<proteinExistence type="predicted"/>